<dbReference type="InterPro" id="IPR007110">
    <property type="entry name" value="Ig-like_dom"/>
</dbReference>
<organism evidence="13 14">
    <name type="scientific">Huso huso</name>
    <name type="common">Beluga</name>
    <name type="synonym">Acipenser huso</name>
    <dbReference type="NCBI Taxonomy" id="61971"/>
    <lineage>
        <taxon>Eukaryota</taxon>
        <taxon>Metazoa</taxon>
        <taxon>Chordata</taxon>
        <taxon>Craniata</taxon>
        <taxon>Vertebrata</taxon>
        <taxon>Euteleostomi</taxon>
        <taxon>Actinopterygii</taxon>
        <taxon>Chondrostei</taxon>
        <taxon>Acipenseriformes</taxon>
        <taxon>Acipenseridae</taxon>
        <taxon>Huso</taxon>
    </lineage>
</organism>
<evidence type="ECO:0000256" key="11">
    <source>
        <dbReference type="SAM" id="Phobius"/>
    </source>
</evidence>
<evidence type="ECO:0000256" key="6">
    <source>
        <dbReference type="ARBA" id="ARBA00023136"/>
    </source>
</evidence>
<evidence type="ECO:0000313" key="14">
    <source>
        <dbReference type="Proteomes" id="UP001369086"/>
    </source>
</evidence>
<keyword evidence="3 11" id="KW-0812">Transmembrane</keyword>
<dbReference type="InterPro" id="IPR036179">
    <property type="entry name" value="Ig-like_dom_sf"/>
</dbReference>
<dbReference type="Proteomes" id="UP001369086">
    <property type="component" value="Unassembled WGS sequence"/>
</dbReference>
<proteinExistence type="predicted"/>
<comment type="caution">
    <text evidence="13">The sequence shown here is derived from an EMBL/GenBank/DDBJ whole genome shotgun (WGS) entry which is preliminary data.</text>
</comment>
<evidence type="ECO:0000256" key="8">
    <source>
        <dbReference type="ARBA" id="ARBA00023170"/>
    </source>
</evidence>
<feature type="transmembrane region" description="Helical" evidence="11">
    <location>
        <begin position="235"/>
        <end position="258"/>
    </location>
</feature>
<keyword evidence="6 11" id="KW-0472">Membrane</keyword>
<dbReference type="EMBL" id="JAHFZB010000026">
    <property type="protein sequence ID" value="KAK6474150.1"/>
    <property type="molecule type" value="Genomic_DNA"/>
</dbReference>
<dbReference type="PANTHER" id="PTHR25466">
    <property type="entry name" value="T-LYMPHOCYTE ACTIVATION ANTIGEN"/>
    <property type="match status" value="1"/>
</dbReference>
<evidence type="ECO:0000256" key="7">
    <source>
        <dbReference type="ARBA" id="ARBA00023157"/>
    </source>
</evidence>
<name>A0ABR0YNI3_HUSHU</name>
<keyword evidence="4" id="KW-0732">Signal</keyword>
<keyword evidence="9" id="KW-0325">Glycoprotein</keyword>
<evidence type="ECO:0000256" key="1">
    <source>
        <dbReference type="ARBA" id="ARBA00004251"/>
    </source>
</evidence>
<dbReference type="InterPro" id="IPR003599">
    <property type="entry name" value="Ig_sub"/>
</dbReference>
<dbReference type="SUPFAM" id="SSF48726">
    <property type="entry name" value="Immunoglobulin"/>
    <property type="match status" value="1"/>
</dbReference>
<dbReference type="Gene3D" id="2.60.40.10">
    <property type="entry name" value="Immunoglobulins"/>
    <property type="match status" value="1"/>
</dbReference>
<feature type="domain" description="Ig-like" evidence="12">
    <location>
        <begin position="11"/>
        <end position="121"/>
    </location>
</feature>
<keyword evidence="14" id="KW-1185">Reference proteome</keyword>
<evidence type="ECO:0000256" key="2">
    <source>
        <dbReference type="ARBA" id="ARBA00022475"/>
    </source>
</evidence>
<dbReference type="PROSITE" id="PS50835">
    <property type="entry name" value="IG_LIKE"/>
    <property type="match status" value="2"/>
</dbReference>
<keyword evidence="7" id="KW-1015">Disulfide bond</keyword>
<accession>A0ABR0YNI3</accession>
<evidence type="ECO:0000256" key="3">
    <source>
        <dbReference type="ARBA" id="ARBA00022692"/>
    </source>
</evidence>
<keyword evidence="8" id="KW-0675">Receptor</keyword>
<comment type="subcellular location">
    <subcellularLocation>
        <location evidence="1">Cell membrane</location>
        <topology evidence="1">Single-pass type I membrane protein</topology>
    </subcellularLocation>
</comment>
<protein>
    <recommendedName>
        <fullName evidence="12">Ig-like domain-containing protein</fullName>
    </recommendedName>
</protein>
<feature type="domain" description="Ig-like" evidence="12">
    <location>
        <begin position="126"/>
        <end position="222"/>
    </location>
</feature>
<keyword evidence="10" id="KW-0393">Immunoglobulin domain</keyword>
<evidence type="ECO:0000259" key="12">
    <source>
        <dbReference type="PROSITE" id="PS50835"/>
    </source>
</evidence>
<dbReference type="InterPro" id="IPR051713">
    <property type="entry name" value="T-cell_Activation_Regulation"/>
</dbReference>
<keyword evidence="2" id="KW-1003">Cell membrane</keyword>
<dbReference type="SMART" id="SM00409">
    <property type="entry name" value="IG"/>
    <property type="match status" value="2"/>
</dbReference>
<keyword evidence="5 11" id="KW-1133">Transmembrane helix</keyword>
<evidence type="ECO:0000256" key="9">
    <source>
        <dbReference type="ARBA" id="ARBA00023180"/>
    </source>
</evidence>
<gene>
    <name evidence="13" type="ORF">HHUSO_G26330</name>
</gene>
<evidence type="ECO:0000313" key="13">
    <source>
        <dbReference type="EMBL" id="KAK6474150.1"/>
    </source>
</evidence>
<sequence>MHNKTITALDPNTTEIVYVAEGEFVQLPCVGISNRTEGRHVEWSFQAIGDQSRTLLNVSAPAYPRVNPRETVSLLPNASLLNVSAPAYPTVNPRERVSLLPNASLLIQGVQSPDTGNYHCRRDEQEKYHMLTVCVLTVKADVSSPVSKGTEVTVSCSLLCDHTPEDAVLQWMDSNGTLLESNTTLSTGSSAELVIPSAYNTTLRCLLQVKGQVRASVEYTIPIHETEEQGSTETVLLPVLLGVVAVCVVIAAILILLLRGRRTGDKGNLLMYNVFNNLFISVSVSQEEDEVNYAAVEIRQPASTKRREMIQDEGIYCLIQKINFEE</sequence>
<evidence type="ECO:0000256" key="4">
    <source>
        <dbReference type="ARBA" id="ARBA00022729"/>
    </source>
</evidence>
<evidence type="ECO:0000256" key="10">
    <source>
        <dbReference type="ARBA" id="ARBA00023319"/>
    </source>
</evidence>
<reference evidence="13 14" key="1">
    <citation type="submission" date="2021-05" db="EMBL/GenBank/DDBJ databases">
        <authorList>
            <person name="Zahm M."/>
            <person name="Klopp C."/>
            <person name="Cabau C."/>
            <person name="Kuhl H."/>
            <person name="Suciu R."/>
            <person name="Ciorpac M."/>
            <person name="Holostenco D."/>
            <person name="Gessner J."/>
            <person name="Wuertz S."/>
            <person name="Hohne C."/>
            <person name="Stock M."/>
            <person name="Gislard M."/>
            <person name="Lluch J."/>
            <person name="Milhes M."/>
            <person name="Lampietro C."/>
            <person name="Lopez Roques C."/>
            <person name="Donnadieu C."/>
            <person name="Du K."/>
            <person name="Schartl M."/>
            <person name="Guiguen Y."/>
        </authorList>
    </citation>
    <scope>NUCLEOTIDE SEQUENCE [LARGE SCALE GENOMIC DNA]</scope>
    <source>
        <strain evidence="13">Hh-F2</strain>
        <tissue evidence="13">Blood</tissue>
    </source>
</reference>
<dbReference type="InterPro" id="IPR013783">
    <property type="entry name" value="Ig-like_fold"/>
</dbReference>
<evidence type="ECO:0000256" key="5">
    <source>
        <dbReference type="ARBA" id="ARBA00022989"/>
    </source>
</evidence>
<dbReference type="PANTHER" id="PTHR25466:SF9">
    <property type="entry name" value="FIBRONECTIN TYPE-III DOMAIN-CONTAINING PROTEIN"/>
    <property type="match status" value="1"/>
</dbReference>